<sequence length="253" mass="29888">MKMFLTKYLLETQLWVSGMITCLSLFFGILFSSVDHYRLEIVFFSTLAGYNYMHFHKYWLKYSKKILNLIIFISSLLILFFLIFLENDISLIVKLLFLSIWVVLYNSYFIFLKIRNISLFKIILIATIWSCVIFYIGNNIIPSYSLFISVLLYIIGITIPFDIVDANRDTIQTIPKMVGVNFSKFISILCFNISFLLFYNNFSQKPDYSIAWGITNLFAALLVLFIPQKNSYFYTRFWIELSSSIPIIIYYFI</sequence>
<proteinExistence type="predicted"/>
<keyword evidence="1" id="KW-1133">Transmembrane helix</keyword>
<accession>A0A2S8ACL7</accession>
<keyword evidence="3" id="KW-1185">Reference proteome</keyword>
<dbReference type="OrthoDB" id="1467772at2"/>
<keyword evidence="1" id="KW-0472">Membrane</keyword>
<dbReference type="RefSeq" id="WP_105246883.1">
    <property type="nucleotide sequence ID" value="NZ_PSZM01000037.1"/>
</dbReference>
<evidence type="ECO:0000313" key="2">
    <source>
        <dbReference type="EMBL" id="PQL92678.1"/>
    </source>
</evidence>
<dbReference type="EMBL" id="PSZM01000037">
    <property type="protein sequence ID" value="PQL92678.1"/>
    <property type="molecule type" value="Genomic_DNA"/>
</dbReference>
<protein>
    <recommendedName>
        <fullName evidence="4">Prenyltransferase</fullName>
    </recommendedName>
</protein>
<feature type="transmembrane region" description="Helical" evidence="1">
    <location>
        <begin position="12"/>
        <end position="31"/>
    </location>
</feature>
<feature type="transmembrane region" description="Helical" evidence="1">
    <location>
        <begin position="143"/>
        <end position="164"/>
    </location>
</feature>
<keyword evidence="1" id="KW-0812">Transmembrane</keyword>
<organism evidence="2 3">
    <name type="scientific">Apibacter adventoris</name>
    <dbReference type="NCBI Taxonomy" id="1679466"/>
    <lineage>
        <taxon>Bacteria</taxon>
        <taxon>Pseudomonadati</taxon>
        <taxon>Bacteroidota</taxon>
        <taxon>Flavobacteriia</taxon>
        <taxon>Flavobacteriales</taxon>
        <taxon>Weeksellaceae</taxon>
        <taxon>Apibacter</taxon>
    </lineage>
</organism>
<dbReference type="Proteomes" id="UP000238042">
    <property type="component" value="Unassembled WGS sequence"/>
</dbReference>
<feature type="transmembrane region" description="Helical" evidence="1">
    <location>
        <begin position="208"/>
        <end position="226"/>
    </location>
</feature>
<feature type="transmembrane region" description="Helical" evidence="1">
    <location>
        <begin position="119"/>
        <end position="137"/>
    </location>
</feature>
<comment type="caution">
    <text evidence="2">The sequence shown here is derived from an EMBL/GenBank/DDBJ whole genome shotgun (WGS) entry which is preliminary data.</text>
</comment>
<evidence type="ECO:0008006" key="4">
    <source>
        <dbReference type="Google" id="ProtNLM"/>
    </source>
</evidence>
<evidence type="ECO:0000256" key="1">
    <source>
        <dbReference type="SAM" id="Phobius"/>
    </source>
</evidence>
<reference evidence="2 3" key="1">
    <citation type="submission" date="2018-02" db="EMBL/GenBank/DDBJ databases">
        <title>Genome sequences of Apibacter spp., gut symbionts of Asian honey bees.</title>
        <authorList>
            <person name="Kwong W.K."/>
            <person name="Steele M.I."/>
            <person name="Moran N.A."/>
        </authorList>
    </citation>
    <scope>NUCLEOTIDE SEQUENCE [LARGE SCALE GENOMIC DNA]</scope>
    <source>
        <strain evidence="3">wkB301</strain>
    </source>
</reference>
<feature type="transmembrane region" description="Helical" evidence="1">
    <location>
        <begin position="185"/>
        <end position="202"/>
    </location>
</feature>
<dbReference type="AlphaFoldDB" id="A0A2S8ACL7"/>
<name>A0A2S8ACL7_9FLAO</name>
<feature type="transmembrane region" description="Helical" evidence="1">
    <location>
        <begin position="91"/>
        <end position="112"/>
    </location>
</feature>
<evidence type="ECO:0000313" key="3">
    <source>
        <dbReference type="Proteomes" id="UP000238042"/>
    </source>
</evidence>
<feature type="transmembrane region" description="Helical" evidence="1">
    <location>
        <begin position="66"/>
        <end position="85"/>
    </location>
</feature>
<gene>
    <name evidence="2" type="ORF">C4S77_06560</name>
</gene>